<sequence length="78" mass="8958">MQNSKELPAYVKVFYLLPILLCVALTIMMVISYTKTTSPELDEETLRGKEILEQYNTDNDLDTSREENKIDKSVEGNN</sequence>
<feature type="compositionally biased region" description="Basic and acidic residues" evidence="1">
    <location>
        <begin position="62"/>
        <end position="78"/>
    </location>
</feature>
<keyword evidence="2" id="KW-1133">Transmembrane helix</keyword>
<reference evidence="3" key="1">
    <citation type="submission" date="2019-11" db="EMBL/GenBank/DDBJ databases">
        <title>Microbial mats filling the niche in hypersaline microbial mats.</title>
        <authorList>
            <person name="Wong H.L."/>
            <person name="Macleod F.I."/>
            <person name="White R.A. III"/>
            <person name="Burns B.P."/>
        </authorList>
    </citation>
    <scope>NUCLEOTIDE SEQUENCE</scope>
    <source>
        <strain evidence="3">Rbin_158</strain>
    </source>
</reference>
<dbReference type="EMBL" id="WJJP01000536">
    <property type="protein sequence ID" value="MBD3326196.1"/>
    <property type="molecule type" value="Genomic_DNA"/>
</dbReference>
<dbReference type="AlphaFoldDB" id="A0A9D5JY92"/>
<protein>
    <submittedName>
        <fullName evidence="3">Uncharacterized protein</fullName>
    </submittedName>
</protein>
<dbReference type="Proteomes" id="UP000649604">
    <property type="component" value="Unassembled WGS sequence"/>
</dbReference>
<organism evidence="3 4">
    <name type="scientific">candidate division KSB3 bacterium</name>
    <dbReference type="NCBI Taxonomy" id="2044937"/>
    <lineage>
        <taxon>Bacteria</taxon>
        <taxon>candidate division KSB3</taxon>
    </lineage>
</organism>
<gene>
    <name evidence="3" type="ORF">GF339_16535</name>
</gene>
<proteinExistence type="predicted"/>
<evidence type="ECO:0000313" key="3">
    <source>
        <dbReference type="EMBL" id="MBD3326196.1"/>
    </source>
</evidence>
<feature type="transmembrane region" description="Helical" evidence="2">
    <location>
        <begin position="13"/>
        <end position="33"/>
    </location>
</feature>
<comment type="caution">
    <text evidence="3">The sequence shown here is derived from an EMBL/GenBank/DDBJ whole genome shotgun (WGS) entry which is preliminary data.</text>
</comment>
<evidence type="ECO:0000256" key="2">
    <source>
        <dbReference type="SAM" id="Phobius"/>
    </source>
</evidence>
<keyword evidence="2" id="KW-0472">Membrane</keyword>
<feature type="region of interest" description="Disordered" evidence="1">
    <location>
        <begin position="53"/>
        <end position="78"/>
    </location>
</feature>
<keyword evidence="2" id="KW-0812">Transmembrane</keyword>
<evidence type="ECO:0000256" key="1">
    <source>
        <dbReference type="SAM" id="MobiDB-lite"/>
    </source>
</evidence>
<evidence type="ECO:0000313" key="4">
    <source>
        <dbReference type="Proteomes" id="UP000649604"/>
    </source>
</evidence>
<accession>A0A9D5JY92</accession>
<name>A0A9D5JY92_9BACT</name>